<sequence>MKNQLQMQQQSQQSNTISLTPGGGGGGSNKRLLHTKRENSTQKTSLVGERAHLVYKPHISCPYNRCGTSPIPCNGISP</sequence>
<evidence type="ECO:0000256" key="1">
    <source>
        <dbReference type="SAM" id="MobiDB-lite"/>
    </source>
</evidence>
<proteinExistence type="predicted"/>
<reference evidence="2" key="2">
    <citation type="submission" date="2020-06" db="EMBL/GenBank/DDBJ databases">
        <title>Helianthus annuus Genome sequencing and assembly Release 2.</title>
        <authorList>
            <person name="Gouzy J."/>
            <person name="Langlade N."/>
            <person name="Munos S."/>
        </authorList>
    </citation>
    <scope>NUCLEOTIDE SEQUENCE</scope>
    <source>
        <tissue evidence="2">Leaves</tissue>
    </source>
</reference>
<evidence type="ECO:0000313" key="3">
    <source>
        <dbReference type="Proteomes" id="UP000215914"/>
    </source>
</evidence>
<dbReference type="AlphaFoldDB" id="A0A9K3MW37"/>
<dbReference type="EMBL" id="MNCJ02000327">
    <property type="protein sequence ID" value="KAF5777922.1"/>
    <property type="molecule type" value="Genomic_DNA"/>
</dbReference>
<reference evidence="2" key="1">
    <citation type="journal article" date="2017" name="Nature">
        <title>The sunflower genome provides insights into oil metabolism, flowering and Asterid evolution.</title>
        <authorList>
            <person name="Badouin H."/>
            <person name="Gouzy J."/>
            <person name="Grassa C.J."/>
            <person name="Murat F."/>
            <person name="Staton S.E."/>
            <person name="Cottret L."/>
            <person name="Lelandais-Briere C."/>
            <person name="Owens G.L."/>
            <person name="Carrere S."/>
            <person name="Mayjonade B."/>
            <person name="Legrand L."/>
            <person name="Gill N."/>
            <person name="Kane N.C."/>
            <person name="Bowers J.E."/>
            <person name="Hubner S."/>
            <person name="Bellec A."/>
            <person name="Berard A."/>
            <person name="Berges H."/>
            <person name="Blanchet N."/>
            <person name="Boniface M.C."/>
            <person name="Brunel D."/>
            <person name="Catrice O."/>
            <person name="Chaidir N."/>
            <person name="Claudel C."/>
            <person name="Donnadieu C."/>
            <person name="Faraut T."/>
            <person name="Fievet G."/>
            <person name="Helmstetter N."/>
            <person name="King M."/>
            <person name="Knapp S.J."/>
            <person name="Lai Z."/>
            <person name="Le Paslier M.C."/>
            <person name="Lippi Y."/>
            <person name="Lorenzon L."/>
            <person name="Mandel J.R."/>
            <person name="Marage G."/>
            <person name="Marchand G."/>
            <person name="Marquand E."/>
            <person name="Bret-Mestries E."/>
            <person name="Morien E."/>
            <person name="Nambeesan S."/>
            <person name="Nguyen T."/>
            <person name="Pegot-Espagnet P."/>
            <person name="Pouilly N."/>
            <person name="Raftis F."/>
            <person name="Sallet E."/>
            <person name="Schiex T."/>
            <person name="Thomas J."/>
            <person name="Vandecasteele C."/>
            <person name="Vares D."/>
            <person name="Vear F."/>
            <person name="Vautrin S."/>
            <person name="Crespi M."/>
            <person name="Mangin B."/>
            <person name="Burke J.M."/>
            <person name="Salse J."/>
            <person name="Munos S."/>
            <person name="Vincourt P."/>
            <person name="Rieseberg L.H."/>
            <person name="Langlade N.B."/>
        </authorList>
    </citation>
    <scope>NUCLEOTIDE SEQUENCE</scope>
    <source>
        <tissue evidence="2">Leaves</tissue>
    </source>
</reference>
<gene>
    <name evidence="2" type="ORF">HanXRQr2_Chr12g0541421</name>
</gene>
<feature type="region of interest" description="Disordered" evidence="1">
    <location>
        <begin position="1"/>
        <end position="44"/>
    </location>
</feature>
<feature type="compositionally biased region" description="Low complexity" evidence="1">
    <location>
        <begin position="1"/>
        <end position="14"/>
    </location>
</feature>
<comment type="caution">
    <text evidence="2">The sequence shown here is derived from an EMBL/GenBank/DDBJ whole genome shotgun (WGS) entry which is preliminary data.</text>
</comment>
<organism evidence="2 3">
    <name type="scientific">Helianthus annuus</name>
    <name type="common">Common sunflower</name>
    <dbReference type="NCBI Taxonomy" id="4232"/>
    <lineage>
        <taxon>Eukaryota</taxon>
        <taxon>Viridiplantae</taxon>
        <taxon>Streptophyta</taxon>
        <taxon>Embryophyta</taxon>
        <taxon>Tracheophyta</taxon>
        <taxon>Spermatophyta</taxon>
        <taxon>Magnoliopsida</taxon>
        <taxon>eudicotyledons</taxon>
        <taxon>Gunneridae</taxon>
        <taxon>Pentapetalae</taxon>
        <taxon>asterids</taxon>
        <taxon>campanulids</taxon>
        <taxon>Asterales</taxon>
        <taxon>Asteraceae</taxon>
        <taxon>Asteroideae</taxon>
        <taxon>Heliantheae alliance</taxon>
        <taxon>Heliantheae</taxon>
        <taxon>Helianthus</taxon>
    </lineage>
</organism>
<dbReference type="Gramene" id="mRNA:HanXRQr2_Chr12g0541421">
    <property type="protein sequence ID" value="CDS:HanXRQr2_Chr12g0541421.1"/>
    <property type="gene ID" value="HanXRQr2_Chr12g0541421"/>
</dbReference>
<accession>A0A9K3MW37</accession>
<protein>
    <submittedName>
        <fullName evidence="2">Uncharacterized protein</fullName>
    </submittedName>
</protein>
<keyword evidence="3" id="KW-1185">Reference proteome</keyword>
<dbReference type="Proteomes" id="UP000215914">
    <property type="component" value="Unassembled WGS sequence"/>
</dbReference>
<evidence type="ECO:0000313" key="2">
    <source>
        <dbReference type="EMBL" id="KAF5777922.1"/>
    </source>
</evidence>
<name>A0A9K3MW37_HELAN</name>